<feature type="coiled-coil region" evidence="2">
    <location>
        <begin position="16"/>
        <end position="93"/>
    </location>
</feature>
<name>A0ABU7C5V9_9TELE</name>
<feature type="domain" description="Protein FAM184A/B N-terminal" evidence="4">
    <location>
        <begin position="12"/>
        <end position="222"/>
    </location>
</feature>
<dbReference type="PANTHER" id="PTHR18870">
    <property type="entry name" value="PROTEIN TAG-278-RELATED"/>
    <property type="match status" value="1"/>
</dbReference>
<keyword evidence="1 2" id="KW-0175">Coiled coil</keyword>
<dbReference type="Pfam" id="PF15665">
    <property type="entry name" value="FAM184"/>
    <property type="match status" value="1"/>
</dbReference>
<evidence type="ECO:0000313" key="6">
    <source>
        <dbReference type="Proteomes" id="UP001345963"/>
    </source>
</evidence>
<proteinExistence type="predicted"/>
<organism evidence="5 6">
    <name type="scientific">Ataeniobius toweri</name>
    <dbReference type="NCBI Taxonomy" id="208326"/>
    <lineage>
        <taxon>Eukaryota</taxon>
        <taxon>Metazoa</taxon>
        <taxon>Chordata</taxon>
        <taxon>Craniata</taxon>
        <taxon>Vertebrata</taxon>
        <taxon>Euteleostomi</taxon>
        <taxon>Actinopterygii</taxon>
        <taxon>Neopterygii</taxon>
        <taxon>Teleostei</taxon>
        <taxon>Neoteleostei</taxon>
        <taxon>Acanthomorphata</taxon>
        <taxon>Ovalentaria</taxon>
        <taxon>Atherinomorphae</taxon>
        <taxon>Cyprinodontiformes</taxon>
        <taxon>Goodeidae</taxon>
        <taxon>Ataeniobius</taxon>
    </lineage>
</organism>
<evidence type="ECO:0000259" key="4">
    <source>
        <dbReference type="Pfam" id="PF15665"/>
    </source>
</evidence>
<dbReference type="Proteomes" id="UP001345963">
    <property type="component" value="Unassembled WGS sequence"/>
</dbReference>
<accession>A0ABU7C5V9</accession>
<evidence type="ECO:0000256" key="1">
    <source>
        <dbReference type="ARBA" id="ARBA00023054"/>
    </source>
</evidence>
<evidence type="ECO:0000313" key="5">
    <source>
        <dbReference type="EMBL" id="MED6258086.1"/>
    </source>
</evidence>
<feature type="region of interest" description="Disordered" evidence="3">
    <location>
        <begin position="271"/>
        <end position="300"/>
    </location>
</feature>
<reference evidence="5 6" key="1">
    <citation type="submission" date="2021-07" db="EMBL/GenBank/DDBJ databases">
        <authorList>
            <person name="Palmer J.M."/>
        </authorList>
    </citation>
    <scope>NUCLEOTIDE SEQUENCE [LARGE SCALE GENOMIC DNA]</scope>
    <source>
        <strain evidence="5 6">AT_MEX2019</strain>
        <tissue evidence="5">Muscle</tissue>
    </source>
</reference>
<dbReference type="PANTHER" id="PTHR18870:SF7">
    <property type="entry name" value="PROTEIN FAM184A"/>
    <property type="match status" value="1"/>
</dbReference>
<gene>
    <name evidence="5" type="ORF">ATANTOWER_002770</name>
</gene>
<sequence>MCNVCLSSVLQVIYALNTKNDEHEAAIATLKEAHEEEVQQILSETREKILQYKSKISDEMDLKKRIQSLEESMELHERMKRQALAEFESYRQRVEDMQLCTEAQHTQRVVSMSREVEEMRRSFEEKLRTFSQAQAQFEQEKKAALEELKAQHRQEIQELLRSHQSQNANYSKDQEKLGQLHKAEVDSLTERVEELKQDKKRLVEEYEAKLSKAQAFYERELEAMKRTQQLTADNLLAWKRTEAELRREFQAQEAALQKTLGKLRAELARVSDDARENRERSHKLQGLLTTSDSTIKVGGS</sequence>
<evidence type="ECO:0000256" key="3">
    <source>
        <dbReference type="SAM" id="MobiDB-lite"/>
    </source>
</evidence>
<comment type="caution">
    <text evidence="5">The sequence shown here is derived from an EMBL/GenBank/DDBJ whole genome shotgun (WGS) entry which is preliminary data.</text>
</comment>
<dbReference type="EMBL" id="JAHUTI010079963">
    <property type="protein sequence ID" value="MED6258086.1"/>
    <property type="molecule type" value="Genomic_DNA"/>
</dbReference>
<dbReference type="InterPro" id="IPR039478">
    <property type="entry name" value="FAM184A/B_N"/>
</dbReference>
<evidence type="ECO:0000256" key="2">
    <source>
        <dbReference type="SAM" id="Coils"/>
    </source>
</evidence>
<keyword evidence="6" id="KW-1185">Reference proteome</keyword>
<feature type="coiled-coil region" evidence="2">
    <location>
        <begin position="134"/>
        <end position="212"/>
    </location>
</feature>
<protein>
    <recommendedName>
        <fullName evidence="4">Protein FAM184A/B N-terminal domain-containing protein</fullName>
    </recommendedName>
</protein>